<dbReference type="Gene3D" id="3.40.50.150">
    <property type="entry name" value="Vaccinia Virus protein VP39"/>
    <property type="match status" value="1"/>
</dbReference>
<reference evidence="2" key="2">
    <citation type="submission" date="2023-01" db="EMBL/GenBank/DDBJ databases">
        <title>Draft genome sequence of Maritalea porphyrae strain NBRC 107169.</title>
        <authorList>
            <person name="Sun Q."/>
            <person name="Mori K."/>
        </authorList>
    </citation>
    <scope>NUCLEOTIDE SEQUENCE</scope>
    <source>
        <strain evidence="2">NBRC 107169</strain>
    </source>
</reference>
<dbReference type="EMBL" id="BSNI01000002">
    <property type="protein sequence ID" value="GLQ17366.1"/>
    <property type="molecule type" value="Genomic_DNA"/>
</dbReference>
<proteinExistence type="predicted"/>
<name>A0ABQ5UQ07_9HYPH</name>
<accession>A0ABQ5UQ07</accession>
<dbReference type="InterPro" id="IPR029063">
    <property type="entry name" value="SAM-dependent_MTases_sf"/>
</dbReference>
<organism evidence="2 3">
    <name type="scientific">Maritalea porphyrae</name>
    <dbReference type="NCBI Taxonomy" id="880732"/>
    <lineage>
        <taxon>Bacteria</taxon>
        <taxon>Pseudomonadati</taxon>
        <taxon>Pseudomonadota</taxon>
        <taxon>Alphaproteobacteria</taxon>
        <taxon>Hyphomicrobiales</taxon>
        <taxon>Devosiaceae</taxon>
        <taxon>Maritalea</taxon>
    </lineage>
</organism>
<evidence type="ECO:0000313" key="2">
    <source>
        <dbReference type="EMBL" id="GLQ17366.1"/>
    </source>
</evidence>
<dbReference type="NCBIfam" id="NF033855">
    <property type="entry name" value="tRNA_MNMC2"/>
    <property type="match status" value="1"/>
</dbReference>
<dbReference type="SUPFAM" id="SSF53335">
    <property type="entry name" value="S-adenosyl-L-methionine-dependent methyltransferases"/>
    <property type="match status" value="1"/>
</dbReference>
<reference evidence="2" key="1">
    <citation type="journal article" date="2014" name="Int. J. Syst. Evol. Microbiol.">
        <title>Complete genome of a new Firmicutes species belonging to the dominant human colonic microbiota ('Ruminococcus bicirculans') reveals two chromosomes and a selective capacity to utilize plant glucans.</title>
        <authorList>
            <consortium name="NISC Comparative Sequencing Program"/>
            <person name="Wegmann U."/>
            <person name="Louis P."/>
            <person name="Goesmann A."/>
            <person name="Henrissat B."/>
            <person name="Duncan S.H."/>
            <person name="Flint H.J."/>
        </authorList>
    </citation>
    <scope>NUCLEOTIDE SEQUENCE</scope>
    <source>
        <strain evidence="2">NBRC 107169</strain>
    </source>
</reference>
<evidence type="ECO:0000259" key="1">
    <source>
        <dbReference type="Pfam" id="PF05430"/>
    </source>
</evidence>
<protein>
    <recommendedName>
        <fullName evidence="1">MnmC-like methyltransferase domain-containing protein</fullName>
    </recommendedName>
</protein>
<evidence type="ECO:0000313" key="3">
    <source>
        <dbReference type="Proteomes" id="UP001161405"/>
    </source>
</evidence>
<dbReference type="Proteomes" id="UP001161405">
    <property type="component" value="Unassembled WGS sequence"/>
</dbReference>
<sequence length="231" mass="26363">MTKDNNVEWHDNDLPFSQSFDDHFYSRADGRLECDHVFLRGNEVHVRWISANNFSIGELGFGTGLNLLETWRQWIEQRSEGQQLVFTSFELYPMTADEITRAIAPWPMLEIMRDTLVESWSEAILGKSIQLDAQTTFQLIVGDVRETLPGWNNKADVWFLDGFAPSKNPQMWEEALMHELANKTNPEGTFATYTAAGWVRRNLQAAGFAVEKCAGHAGKREMMRGVLQSSD</sequence>
<dbReference type="PANTHER" id="PTHR39963">
    <property type="entry name" value="SLL0983 PROTEIN"/>
    <property type="match status" value="1"/>
</dbReference>
<feature type="domain" description="MnmC-like methyltransferase" evidence="1">
    <location>
        <begin position="112"/>
        <end position="227"/>
    </location>
</feature>
<dbReference type="Pfam" id="PF05430">
    <property type="entry name" value="Methyltransf_30"/>
    <property type="match status" value="1"/>
</dbReference>
<keyword evidence="3" id="KW-1185">Reference proteome</keyword>
<dbReference type="RefSeq" id="WP_284363475.1">
    <property type="nucleotide sequence ID" value="NZ_BSNI01000002.1"/>
</dbReference>
<dbReference type="InterPro" id="IPR047785">
    <property type="entry name" value="tRNA_MNMC2"/>
</dbReference>
<gene>
    <name evidence="2" type="ORF">GCM10007879_16150</name>
</gene>
<comment type="caution">
    <text evidence="2">The sequence shown here is derived from an EMBL/GenBank/DDBJ whole genome shotgun (WGS) entry which is preliminary data.</text>
</comment>
<dbReference type="InterPro" id="IPR008471">
    <property type="entry name" value="MnmC-like_methylTransf"/>
</dbReference>
<dbReference type="PANTHER" id="PTHR39963:SF1">
    <property type="entry name" value="MNMC-LIKE METHYLTRANSFERASE DOMAIN-CONTAINING PROTEIN"/>
    <property type="match status" value="1"/>
</dbReference>